<dbReference type="GO" id="GO:0016491">
    <property type="term" value="F:oxidoreductase activity"/>
    <property type="evidence" value="ECO:0007669"/>
    <property type="project" value="UniProtKB-KW"/>
</dbReference>
<evidence type="ECO:0000256" key="2">
    <source>
        <dbReference type="ARBA" id="ARBA00022723"/>
    </source>
</evidence>
<dbReference type="InterPro" id="IPR044861">
    <property type="entry name" value="IPNS-like_FE2OG_OXY"/>
</dbReference>
<evidence type="ECO:0000313" key="7">
    <source>
        <dbReference type="EMBL" id="KAK7022902.1"/>
    </source>
</evidence>
<dbReference type="InterPro" id="IPR026992">
    <property type="entry name" value="DIOX_N"/>
</dbReference>
<evidence type="ECO:0000313" key="8">
    <source>
        <dbReference type="Proteomes" id="UP001383192"/>
    </source>
</evidence>
<dbReference type="EMBL" id="JAYKXP010000144">
    <property type="protein sequence ID" value="KAK7022902.1"/>
    <property type="molecule type" value="Genomic_DNA"/>
</dbReference>
<keyword evidence="8" id="KW-1185">Reference proteome</keyword>
<dbReference type="PANTHER" id="PTHR10209:SF885">
    <property type="entry name" value="2OG-FE(II) OXYGENASE FAMILY, PUTATIVE (AFU_ORTHOLOGUE AFUA_2G00750)-RELATED"/>
    <property type="match status" value="1"/>
</dbReference>
<dbReference type="AlphaFoldDB" id="A0AAW0B9P3"/>
<sequence length="418" mass="46431">MSDSSSKSAIPTLSFAASLDPATKPQFLSSLRHALINTGFLYLSDPGSDLETSISDLLPYIPRLFELPQEEKDKFSMVNSPHFLGYTRLGGERTKGKVDWREQIDIATPHVARWSGPQDPDYWRIWGPSRYPSEDVLPGFKHAINTYQAQLTTLGDSLVRLISETLGLGPTGLEGFYDVPEKMQHRGKIVCYPPSEEGQGQGVGPHYDAGFLTILLQASPHRGLQAQALTGEWLDVPPVPGTFVINFGRALEFATGGVVRATSHRVISPGSDEGAQGPRYSVPFFHNIDMEVRMSDPKYKLQLPDNILQLRDARGQLPDTDSINYGEFLTEPSGRVQLFGRVKSHPDVGERWYPELYKRPLVYSQRDVGLKTNGVLDSLPVTALQSIQRVMPVLQLNAQQVGEDTSHALRARRGRPNE</sequence>
<reference evidence="7 8" key="1">
    <citation type="submission" date="2024-01" db="EMBL/GenBank/DDBJ databases">
        <title>A draft genome for a cacao thread blight-causing isolate of Paramarasmius palmivorus.</title>
        <authorList>
            <person name="Baruah I.K."/>
            <person name="Bukari Y."/>
            <person name="Amoako-Attah I."/>
            <person name="Meinhardt L.W."/>
            <person name="Bailey B.A."/>
            <person name="Cohen S.P."/>
        </authorList>
    </citation>
    <scope>NUCLEOTIDE SEQUENCE [LARGE SCALE GENOMIC DNA]</scope>
    <source>
        <strain evidence="7 8">GH-12</strain>
    </source>
</reference>
<keyword evidence="4 5" id="KW-0408">Iron</keyword>
<proteinExistence type="inferred from homology"/>
<comment type="similarity">
    <text evidence="1 5">Belongs to the iron/ascorbate-dependent oxidoreductase family.</text>
</comment>
<protein>
    <recommendedName>
        <fullName evidence="6">Fe2OG dioxygenase domain-containing protein</fullName>
    </recommendedName>
</protein>
<accession>A0AAW0B9P3</accession>
<dbReference type="InterPro" id="IPR027443">
    <property type="entry name" value="IPNS-like_sf"/>
</dbReference>
<keyword evidence="2 5" id="KW-0479">Metal-binding</keyword>
<dbReference type="Pfam" id="PF14226">
    <property type="entry name" value="DIOX_N"/>
    <property type="match status" value="1"/>
</dbReference>
<dbReference type="PROSITE" id="PS51471">
    <property type="entry name" value="FE2OG_OXY"/>
    <property type="match status" value="1"/>
</dbReference>
<evidence type="ECO:0000256" key="1">
    <source>
        <dbReference type="ARBA" id="ARBA00008056"/>
    </source>
</evidence>
<dbReference type="Pfam" id="PF03171">
    <property type="entry name" value="2OG-FeII_Oxy"/>
    <property type="match status" value="1"/>
</dbReference>
<keyword evidence="3 5" id="KW-0560">Oxidoreductase</keyword>
<evidence type="ECO:0000256" key="4">
    <source>
        <dbReference type="ARBA" id="ARBA00023004"/>
    </source>
</evidence>
<name>A0AAW0B9P3_9AGAR</name>
<dbReference type="SUPFAM" id="SSF51197">
    <property type="entry name" value="Clavaminate synthase-like"/>
    <property type="match status" value="1"/>
</dbReference>
<dbReference type="Gene3D" id="2.60.120.330">
    <property type="entry name" value="B-lactam Antibiotic, Isopenicillin N Synthase, Chain"/>
    <property type="match status" value="1"/>
</dbReference>
<evidence type="ECO:0000259" key="6">
    <source>
        <dbReference type="PROSITE" id="PS51471"/>
    </source>
</evidence>
<gene>
    <name evidence="7" type="ORF">VNI00_016889</name>
</gene>
<dbReference type="Proteomes" id="UP001383192">
    <property type="component" value="Unassembled WGS sequence"/>
</dbReference>
<evidence type="ECO:0000256" key="5">
    <source>
        <dbReference type="RuleBase" id="RU003682"/>
    </source>
</evidence>
<feature type="domain" description="Fe2OG dioxygenase" evidence="6">
    <location>
        <begin position="179"/>
        <end position="288"/>
    </location>
</feature>
<dbReference type="InterPro" id="IPR005123">
    <property type="entry name" value="Oxoglu/Fe-dep_dioxygenase_dom"/>
</dbReference>
<evidence type="ECO:0000256" key="3">
    <source>
        <dbReference type="ARBA" id="ARBA00023002"/>
    </source>
</evidence>
<dbReference type="GO" id="GO:0046872">
    <property type="term" value="F:metal ion binding"/>
    <property type="evidence" value="ECO:0007669"/>
    <property type="project" value="UniProtKB-KW"/>
</dbReference>
<organism evidence="7 8">
    <name type="scientific">Paramarasmius palmivorus</name>
    <dbReference type="NCBI Taxonomy" id="297713"/>
    <lineage>
        <taxon>Eukaryota</taxon>
        <taxon>Fungi</taxon>
        <taxon>Dikarya</taxon>
        <taxon>Basidiomycota</taxon>
        <taxon>Agaricomycotina</taxon>
        <taxon>Agaricomycetes</taxon>
        <taxon>Agaricomycetidae</taxon>
        <taxon>Agaricales</taxon>
        <taxon>Marasmiineae</taxon>
        <taxon>Marasmiaceae</taxon>
        <taxon>Paramarasmius</taxon>
    </lineage>
</organism>
<comment type="caution">
    <text evidence="7">The sequence shown here is derived from an EMBL/GenBank/DDBJ whole genome shotgun (WGS) entry which is preliminary data.</text>
</comment>
<dbReference type="PANTHER" id="PTHR10209">
    <property type="entry name" value="OXIDOREDUCTASE, 2OG-FE II OXYGENASE FAMILY PROTEIN"/>
    <property type="match status" value="1"/>
</dbReference>